<organism evidence="4 6">
    <name type="scientific">Streptomyces alfalfae</name>
    <dbReference type="NCBI Taxonomy" id="1642299"/>
    <lineage>
        <taxon>Bacteria</taxon>
        <taxon>Bacillati</taxon>
        <taxon>Actinomycetota</taxon>
        <taxon>Actinomycetes</taxon>
        <taxon>Kitasatosporales</taxon>
        <taxon>Streptomycetaceae</taxon>
        <taxon>Streptomyces</taxon>
    </lineage>
</organism>
<dbReference type="RefSeq" id="WP_062771760.1">
    <property type="nucleotide sequence ID" value="NZ_CP015588.1"/>
</dbReference>
<proteinExistence type="predicted"/>
<evidence type="ECO:0000313" key="3">
    <source>
        <dbReference type="EMBL" id="APY88932.1"/>
    </source>
</evidence>
<dbReference type="Pfam" id="PF02559">
    <property type="entry name" value="CarD_TRCF_RID"/>
    <property type="match status" value="1"/>
</dbReference>
<evidence type="ECO:0000313" key="6">
    <source>
        <dbReference type="Proteomes" id="UP000596130"/>
    </source>
</evidence>
<evidence type="ECO:0000313" key="5">
    <source>
        <dbReference type="Proteomes" id="UP000187191"/>
    </source>
</evidence>
<evidence type="ECO:0000256" key="1">
    <source>
        <dbReference type="SAM" id="MobiDB-lite"/>
    </source>
</evidence>
<name>A0A1P8TMR1_9ACTN</name>
<dbReference type="EMBL" id="CP065959">
    <property type="protein sequence ID" value="QQC88664.1"/>
    <property type="molecule type" value="Genomic_DNA"/>
</dbReference>
<feature type="compositionally biased region" description="Basic residues" evidence="1">
    <location>
        <begin position="1"/>
        <end position="11"/>
    </location>
</feature>
<keyword evidence="5" id="KW-1185">Reference proteome</keyword>
<reference evidence="4 6" key="2">
    <citation type="submission" date="2020-12" db="EMBL/GenBank/DDBJ databases">
        <title>Identification and biosynthesis of polyene macrolides produced by Streptomyces alfalfae Men-myco-93-63.</title>
        <authorList>
            <person name="Liu D."/>
            <person name="Li Y."/>
            <person name="Liu L."/>
            <person name="Han X."/>
            <person name="Shen F."/>
        </authorList>
    </citation>
    <scope>NUCLEOTIDE SEQUENCE [LARGE SCALE GENOMIC DNA]</scope>
    <source>
        <strain evidence="4 6">Men-myco-93-63</strain>
    </source>
</reference>
<protein>
    <recommendedName>
        <fullName evidence="2">CarD-like/TRCF RNAP-interacting domain-containing protein</fullName>
    </recommendedName>
</protein>
<dbReference type="InterPro" id="IPR003711">
    <property type="entry name" value="CarD-like/TRCF_RID"/>
</dbReference>
<feature type="domain" description="CarD-like/TRCF RNAP-interacting" evidence="2">
    <location>
        <begin position="29"/>
        <end position="73"/>
    </location>
</feature>
<reference evidence="3 5" key="1">
    <citation type="submission" date="2016-05" db="EMBL/GenBank/DDBJ databases">
        <authorList>
            <person name="Gu J."/>
        </authorList>
    </citation>
    <scope>NUCLEOTIDE SEQUENCE [LARGE SCALE GENOMIC DNA]</scope>
    <source>
        <strain evidence="3 5">ACCC40021</strain>
    </source>
</reference>
<dbReference type="AlphaFoldDB" id="A0A1P8TMR1"/>
<dbReference type="Proteomes" id="UP000187191">
    <property type="component" value="Chromosome"/>
</dbReference>
<accession>A0A1P8TMR1</accession>
<dbReference type="KEGG" id="ssia:A7J05_27455"/>
<feature type="region of interest" description="Disordered" evidence="1">
    <location>
        <begin position="1"/>
        <end position="23"/>
    </location>
</feature>
<evidence type="ECO:0000313" key="4">
    <source>
        <dbReference type="EMBL" id="QQC88664.1"/>
    </source>
</evidence>
<dbReference type="Proteomes" id="UP000596130">
    <property type="component" value="Chromosome"/>
</dbReference>
<evidence type="ECO:0000259" key="2">
    <source>
        <dbReference type="Pfam" id="PF02559"/>
    </source>
</evidence>
<dbReference type="EMBL" id="CP015588">
    <property type="protein sequence ID" value="APY88932.1"/>
    <property type="molecule type" value="Genomic_DNA"/>
</dbReference>
<gene>
    <name evidence="3" type="ORF">A7J05_27455</name>
    <name evidence="4" type="ORF">I8755_09770</name>
</gene>
<sequence length="75" mass="8122">MTRPAGSRRHLPNSPFNVPAPPAPPVEQFAVGDRVSHDQYGLGRIVGVEGEEAVVIDFAGRQGRFLSPYPKLAKL</sequence>